<dbReference type="Proteomes" id="UP000317122">
    <property type="component" value="Unassembled WGS sequence"/>
</dbReference>
<comment type="caution">
    <text evidence="1">The sequence shown here is derived from an EMBL/GenBank/DDBJ whole genome shotgun (WGS) entry which is preliminary data.</text>
</comment>
<organism evidence="1 2">
    <name type="scientific">Mesorhizobium tianshanense</name>
    <dbReference type="NCBI Taxonomy" id="39844"/>
    <lineage>
        <taxon>Bacteria</taxon>
        <taxon>Pseudomonadati</taxon>
        <taxon>Pseudomonadota</taxon>
        <taxon>Alphaproteobacteria</taxon>
        <taxon>Hyphomicrobiales</taxon>
        <taxon>Phyllobacteriaceae</taxon>
        <taxon>Mesorhizobium</taxon>
    </lineage>
</organism>
<accession>A0A562NFR5</accession>
<evidence type="ECO:0000313" key="1">
    <source>
        <dbReference type="EMBL" id="TWI30920.1"/>
    </source>
</evidence>
<dbReference type="AlphaFoldDB" id="A0A562NFR5"/>
<sequence>MTRRYDIEKTPEGSWDIIDVFTGQPVVEVGVPLIDMSIDEADDLVNLLNYRDREQRSDVRGLPRPPL</sequence>
<dbReference type="OrthoDB" id="7211025at2"/>
<gene>
    <name evidence="1" type="ORF">IQ26_04747</name>
</gene>
<dbReference type="RefSeq" id="WP_145720746.1">
    <property type="nucleotide sequence ID" value="NZ_BSPF01000072.1"/>
</dbReference>
<protein>
    <submittedName>
        <fullName evidence="1">Uncharacterized protein</fullName>
    </submittedName>
</protein>
<name>A0A562NFR5_9HYPH</name>
<dbReference type="EMBL" id="VLKT01000032">
    <property type="protein sequence ID" value="TWI30920.1"/>
    <property type="molecule type" value="Genomic_DNA"/>
</dbReference>
<reference evidence="1 2" key="1">
    <citation type="journal article" date="2015" name="Stand. Genomic Sci.">
        <title>Genomic Encyclopedia of Bacterial and Archaeal Type Strains, Phase III: the genomes of soil and plant-associated and newly described type strains.</title>
        <authorList>
            <person name="Whitman W.B."/>
            <person name="Woyke T."/>
            <person name="Klenk H.P."/>
            <person name="Zhou Y."/>
            <person name="Lilburn T.G."/>
            <person name="Beck B.J."/>
            <person name="De Vos P."/>
            <person name="Vandamme P."/>
            <person name="Eisen J.A."/>
            <person name="Garrity G."/>
            <person name="Hugenholtz P."/>
            <person name="Kyrpides N.C."/>
        </authorList>
    </citation>
    <scope>NUCLEOTIDE SEQUENCE [LARGE SCALE GENOMIC DNA]</scope>
    <source>
        <strain evidence="1 2">CGMCC 1.2546</strain>
    </source>
</reference>
<evidence type="ECO:0000313" key="2">
    <source>
        <dbReference type="Proteomes" id="UP000317122"/>
    </source>
</evidence>
<proteinExistence type="predicted"/>
<keyword evidence="2" id="KW-1185">Reference proteome</keyword>